<keyword evidence="22" id="KW-0449">Lipoprotein</keyword>
<dbReference type="SUPFAM" id="SSF55486">
    <property type="entry name" value="Metalloproteases ('zincins'), catalytic domain"/>
    <property type="match status" value="3"/>
</dbReference>
<dbReference type="InterPro" id="IPR001930">
    <property type="entry name" value="Peptidase_M1"/>
</dbReference>
<keyword evidence="15 25" id="KW-0862">Zinc</keyword>
<dbReference type="GO" id="GO:0043171">
    <property type="term" value="P:peptide catabolic process"/>
    <property type="evidence" value="ECO:0007669"/>
    <property type="project" value="TreeGrafter"/>
</dbReference>
<dbReference type="GO" id="GO:0006508">
    <property type="term" value="P:proteolysis"/>
    <property type="evidence" value="ECO:0007669"/>
    <property type="project" value="UniProtKB-KW"/>
</dbReference>
<dbReference type="PANTHER" id="PTHR11533:SF290">
    <property type="entry name" value="AMINOPEPTIDASE"/>
    <property type="match status" value="1"/>
</dbReference>
<evidence type="ECO:0000259" key="29">
    <source>
        <dbReference type="Pfam" id="PF11838"/>
    </source>
</evidence>
<dbReference type="InterPro" id="IPR027268">
    <property type="entry name" value="Peptidase_M4/M1_CTD_sf"/>
</dbReference>
<evidence type="ECO:0000256" key="14">
    <source>
        <dbReference type="ARBA" id="ARBA00022801"/>
    </source>
</evidence>
<evidence type="ECO:0000256" key="25">
    <source>
        <dbReference type="PIRSR" id="PIRSR634016-3"/>
    </source>
</evidence>
<comment type="subcellular location">
    <subcellularLocation>
        <location evidence="3">Cell membrane</location>
        <topology evidence="3">Lipid-anchor</topology>
        <topology evidence="3">GPI-anchor</topology>
    </subcellularLocation>
    <subcellularLocation>
        <location evidence="2">Membrane</location>
        <topology evidence="2">Single-pass type II membrane protein</topology>
    </subcellularLocation>
</comment>
<evidence type="ECO:0000256" key="13">
    <source>
        <dbReference type="ARBA" id="ARBA00022729"/>
    </source>
</evidence>
<dbReference type="GO" id="GO:0005737">
    <property type="term" value="C:cytoplasm"/>
    <property type="evidence" value="ECO:0007669"/>
    <property type="project" value="TreeGrafter"/>
</dbReference>
<evidence type="ECO:0000256" key="26">
    <source>
        <dbReference type="PIRSR" id="PIRSR634016-4"/>
    </source>
</evidence>
<protein>
    <recommendedName>
        <fullName evidence="6">Aminopeptidase N</fullName>
        <ecNumber evidence="5">3.4.11.2</ecNumber>
    </recommendedName>
    <alternativeName>
        <fullName evidence="23">Microsomal aminopeptidase</fullName>
    </alternativeName>
</protein>
<dbReference type="Gene3D" id="2.60.40.1730">
    <property type="entry name" value="tricorn interacting facor f3 domain"/>
    <property type="match status" value="3"/>
</dbReference>
<feature type="active site" description="Proton acceptor" evidence="24">
    <location>
        <position position="2347"/>
    </location>
</feature>
<feature type="domain" description="Peptidase M1 membrane alanine aminopeptidase" evidence="28">
    <location>
        <begin position="1324"/>
        <end position="1486"/>
    </location>
</feature>
<dbReference type="FunFam" id="2.60.40.1730:FF:000012">
    <property type="entry name" value="Aminopeptidase N"/>
    <property type="match status" value="3"/>
</dbReference>
<evidence type="ECO:0000256" key="23">
    <source>
        <dbReference type="ARBA" id="ARBA00042613"/>
    </source>
</evidence>
<comment type="catalytic activity">
    <reaction evidence="1">
        <text>Release of an N-terminal amino acid, Xaa-|-Yaa- from a peptide, amide or arylamide. Xaa is preferably Ala, but may be most amino acids including Pro (slow action). When a terminal hydrophobic residue is followed by a prolyl residue, the two may be released as an intact Xaa-Pro dipeptide.</text>
        <dbReference type="EC" id="3.4.11.2"/>
    </reaction>
</comment>
<feature type="domain" description="ERAP1-like C-terminal" evidence="29">
    <location>
        <begin position="2582"/>
        <end position="2906"/>
    </location>
</feature>
<keyword evidence="18" id="KW-0482">Metalloprotease</keyword>
<evidence type="ECO:0000256" key="2">
    <source>
        <dbReference type="ARBA" id="ARBA00004606"/>
    </source>
</evidence>
<evidence type="ECO:0000256" key="8">
    <source>
        <dbReference type="ARBA" id="ARBA00022475"/>
    </source>
</evidence>
<feature type="domain" description="Aminopeptidase N-like N-terminal" evidence="30">
    <location>
        <begin position="40"/>
        <end position="234"/>
    </location>
</feature>
<feature type="binding site" evidence="25">
    <location>
        <position position="2350"/>
    </location>
    <ligand>
        <name>Zn(2+)</name>
        <dbReference type="ChEBI" id="CHEBI:29105"/>
        <note>catalytic</note>
    </ligand>
</feature>
<evidence type="ECO:0000256" key="1">
    <source>
        <dbReference type="ARBA" id="ARBA00000098"/>
    </source>
</evidence>
<dbReference type="InterPro" id="IPR050344">
    <property type="entry name" value="Peptidase_M1_aminopeptidases"/>
</dbReference>
<gene>
    <name evidence="31" type="ORF">TSIB3V08_LOCUS1274</name>
</gene>
<dbReference type="SUPFAM" id="SSF63737">
    <property type="entry name" value="Leukotriene A4 hydrolase N-terminal domain"/>
    <property type="match status" value="3"/>
</dbReference>
<dbReference type="EC" id="3.4.11.2" evidence="5"/>
<evidence type="ECO:0000256" key="11">
    <source>
        <dbReference type="ARBA" id="ARBA00022692"/>
    </source>
</evidence>
<dbReference type="PRINTS" id="PR00756">
    <property type="entry name" value="ALADIPTASE"/>
</dbReference>
<keyword evidence="16" id="KW-0735">Signal-anchor</keyword>
<evidence type="ECO:0000259" key="30">
    <source>
        <dbReference type="Pfam" id="PF17900"/>
    </source>
</evidence>
<evidence type="ECO:0000259" key="28">
    <source>
        <dbReference type="Pfam" id="PF01433"/>
    </source>
</evidence>
<dbReference type="Gene3D" id="1.25.50.20">
    <property type="match status" value="3"/>
</dbReference>
<dbReference type="InterPro" id="IPR014782">
    <property type="entry name" value="Peptidase_M1_dom"/>
</dbReference>
<dbReference type="Pfam" id="PF01433">
    <property type="entry name" value="Peptidase_M1"/>
    <property type="match status" value="3"/>
</dbReference>
<keyword evidence="11" id="KW-0812">Transmembrane</keyword>
<dbReference type="FunFam" id="1.10.390.10:FF:000013">
    <property type="entry name" value="Aminopeptidase N"/>
    <property type="match status" value="1"/>
</dbReference>
<feature type="domain" description="Peptidase M1 membrane alanine aminopeptidase" evidence="28">
    <location>
        <begin position="2274"/>
        <end position="2499"/>
    </location>
</feature>
<keyword evidence="10" id="KW-0645">Protease</keyword>
<evidence type="ECO:0000256" key="7">
    <source>
        <dbReference type="ARBA" id="ARBA00022438"/>
    </source>
</evidence>
<dbReference type="Pfam" id="PF17900">
    <property type="entry name" value="Peptidase_M1_N"/>
    <property type="match status" value="3"/>
</dbReference>
<evidence type="ECO:0000256" key="4">
    <source>
        <dbReference type="ARBA" id="ARBA00010136"/>
    </source>
</evidence>
<feature type="chain" id="PRO_5030732449" description="Aminopeptidase N" evidence="27">
    <location>
        <begin position="20"/>
        <end position="2962"/>
    </location>
</feature>
<keyword evidence="21" id="KW-0325">Glycoprotein</keyword>
<evidence type="ECO:0000256" key="12">
    <source>
        <dbReference type="ARBA" id="ARBA00022723"/>
    </source>
</evidence>
<dbReference type="Gene3D" id="1.10.390.10">
    <property type="entry name" value="Neutral Protease Domain 2"/>
    <property type="match status" value="3"/>
</dbReference>
<evidence type="ECO:0000256" key="22">
    <source>
        <dbReference type="ARBA" id="ARBA00023288"/>
    </source>
</evidence>
<dbReference type="InterPro" id="IPR045357">
    <property type="entry name" value="Aminopeptidase_N-like_N"/>
</dbReference>
<evidence type="ECO:0000256" key="10">
    <source>
        <dbReference type="ARBA" id="ARBA00022670"/>
    </source>
</evidence>
<dbReference type="Gene3D" id="2.60.40.1910">
    <property type="match status" value="3"/>
</dbReference>
<evidence type="ECO:0000256" key="16">
    <source>
        <dbReference type="ARBA" id="ARBA00022968"/>
    </source>
</evidence>
<feature type="signal peptide" evidence="27">
    <location>
        <begin position="1"/>
        <end position="19"/>
    </location>
</feature>
<dbReference type="InterPro" id="IPR034016">
    <property type="entry name" value="M1_APN-typ"/>
</dbReference>
<keyword evidence="8" id="KW-1003">Cell membrane</keyword>
<keyword evidence="9" id="KW-0336">GPI-anchor</keyword>
<keyword evidence="20" id="KW-1015">Disulfide bond</keyword>
<sequence>MESFHIPLVLLLTTLSANAQTSSDETLAVVNDYLLPTGVVPIHYDIKLIPYLDDDNFTFDGEVNIKVRAEEVTDVITLHQNDTIIEESTVTVTDLMTNINLIIVNQTYEALYHFYRLHLEENLQVGREYEINIKYKGYLRDDMQGLFKSSYTTSDGETRWLAATHFQPCRARRAFPSFDEPALKATFTVSIARTANRHALSNMPVVNMTGPDPDNGGYIWDHFKETPMPLSTYLMAFIVSDFTNLTSDNYLSLWQRQEAISQAEYSASVSLPLLRALEDFTDLHFFLPKMDEVAVPDYQSGATEQWGLVTYRERNILFVEGVSTSSHKQSIAAVIAHEFAHMWFGNLVSPKWWDVLWLNEGFARYFQYFTLAEVEKDWRIEEQFVTAQVHTSLSADSVNTSHPMTVDVASPEQISAIFDTISYGKGNSSADANDLFTALGDQFTEDVGPNLLDFQTIMETWTLQMGYPVLGVIRDYDSGTVTVTQERFLIRPATGGTDTHDYKWWIPLTYTTKSELDFVSTETRAWLNVTDTRATLTGLNVNITDWVVFNIQETGFYRVNYDLTNWRLLADYLDSSDYSKIIPVNRAQIMDDLFNLARGGYLNYTVVLDLVKYLQREVDYIPWYAALTGLNYVERRMRGAGEYDYAVFKSFLLKLLSTAYNVLGLEEASSDDHVTKLNRNQILTWVCKLEEPNCVQKAQEKFALHMADSQNNPYTGGHMWRDKLLPIRANKRWGKFPEIPIDDGWSRNGRSICLHTWLRSEVTSVVGYRCPGTGLMFNIVSGRCYATDLRSVVYCTALRHGGEQEWNFLWDRFLAYSNVSTEQTLLLGILGCTSDETLAHRYMNLSLSKTSGIRTQDLSLVFSSVYNSHDIGVDFAINFLTSHHQLINEFHNSMNAVVSFISSLSGVVTKREQVDKLKQFIEDNQDTLGSSAVTSATNTLVSAERNLAWLDAHAQTIAAWINATDTTTVTPGGAPSSYSSTTVRLMLLLSTEHTPPPVYATEIRTSISPSSAVELNMTSALANYATEANNLEDVMTESRSTKSYLKIPLVLGTIILGVIADVRCQLSVDGYFEDEHIEYFETSLRRPTEYRLPGNILPLHYNISLIPDLDTENFTFAGEITIRFRGVKDTTTIVLHMNDTVVDEDSMIIRDLKSNLTISMIFTEYNEDNHFYTIHPGGFIYSGMEYELSFKYEGNLRDDMQGFFRSSYVTRDGEPRWMAATHFQPCRARRAFPCFDEPALKATFTVNIARTEDRQALSNMPVTSVSEPDPNYGNLTWDHFQTTPMPLSTYLMAFIVSDFKNLTVDDYLSVWQREDALPQANYSATIGLKVLRALEDYTELHFFLPKMDEVAVPDYQSGATEQWGLVTYRERLILFVEGVSTSTHRQNIATVIAHEFAHMWFGNLVSPKWWDVLWLNEGFASYFEYFALVEIEPDWRLEEQFVVRVAQPALSADSVNTSHPMTVDVSSPEEISAIFDTISYSKDQSIKCVKRMQVKFGIIRSLGTIRKLNLLAGYKVRTYVSCMVTAVQMFSCLNVRCPSRRLSAIAISLLPIHLWSYIAVEVKHAGMEESEGGNSSADAEDLFDALNEEYLEDLNLHDIIVKTVMNTWTLQMGYPVLTVTRDYSSRRVMVSQERFLLRPAINGTDTHDYKWWIPLTYTTKSELDFVDTETKQWLTATEESKQLTTPIINQEDWIIFNIQETGFYRVNYDATNWALIAAHLNSDSFEQIPPVNRAQLLDDVFNLARAGYVDYTLVLQMAKYLERETDYVPWYAAFNGLNYVDKRMRGAPSYDYYAWKRFILKLLNKAYTTLGSEGKDTDDHVTKLFRNQILTWACNLGDYACVSSAKQRFAAHMSDPYNNPIDPDLKTVVYCTALRHGGVGEWNFLWDRFITYSNVSTEQTLLLGVLGCTGDEDIAHSYMHLSLSKDSGIRQQDLSLVFPSVYNAHDKGVDFAISYLQLYYTNISDFHNSINSVVSLVSSLSSTLTSEVQATNLRKFVEDVKDDLGDLAYVSALNSLQAAERNLQWLETHSATIAEFAKEQNHRLPTSVVPESYTLKVIPYFEVDSEFTFDGEVVIRVNVKEPTDRIVLHVNQLDIVESSLTITSVSEGTQLTVINTTLDTPRQFFDIQLAEELVEGGVYDVRIIYVGYLNDDMAGFYRSYYKVGEETRWIATTLFHPTNARKALPCFDEPELKAKFRISIARLPKYHSISNAKRIETTTPNTTEDGRIWDEFEETPAMSTYLVSFIVSDFGSSSNLAGNVSVWARESAVSQAAYSVSISQDTLTALEQFTEIDYQLDKMDQAAIPDFSFGAMENWGLVTYRENLLLFDETVSTTANRQSIATIIAHEFSHQWFGDLVTPDWWTYPWLNEGFATYFEYFISAKVEPNWQLDQQFLVEVVQNAFATDALDSSRPMNYNITYSSEIIGVFDTITYDKAGSVIRMLEHVLTSETFRKGLSRYLKSQSYQSTNPDILYSHLQAQHSETVGSDESVDVKQIMDSWGNQKGYPLISVTRDYQAGTANVTQKRFLLMPTSDTSDDGYNWWVPLTYTSRSEADFTTTSPAVWITPSDSQLQLTGIGGSGDWVIFNIQETGYYRVNYDAQNWRLITNQLNSDQFDVIHVLNRAQLLDDSLNLARAGILDYATALDVTSYLYRETDYIPWYSAFNAFNFLNIRLRGASPAGYQLFKDYILGQLEDLYNSLEFQVRATDDHVTKLLRTSVLSWACTFDHEGCVSNATQHFAQMMADPDNYIIPADLTIVTYCTSLRHGGETEWEYLWQKYLTSTVSTEQVLLLSALGCTTQETLINRYLTLSITEDSGIRKQDAASVFSAVYSNVGGIDLAFNFLTENYESISQFYGGMNSIGNIITGIATRLSTQEQADRLGQFIESHQDNLGSALLASQRALETVQENLNWLDTNGEKILSWLNDTVNPTTTAAPAGNGASKHVQTSLLLLLPSIVVWWRLA</sequence>
<feature type="domain" description="Aminopeptidase N-like N-terminal" evidence="30">
    <location>
        <begin position="1098"/>
        <end position="1291"/>
    </location>
</feature>
<dbReference type="GO" id="GO:0005615">
    <property type="term" value="C:extracellular space"/>
    <property type="evidence" value="ECO:0007669"/>
    <property type="project" value="TreeGrafter"/>
</dbReference>
<evidence type="ECO:0000256" key="24">
    <source>
        <dbReference type="PIRSR" id="PIRSR634016-1"/>
    </source>
</evidence>
<dbReference type="Pfam" id="PF11838">
    <property type="entry name" value="ERAP1_C"/>
    <property type="match status" value="4"/>
</dbReference>
<reference evidence="31" key="1">
    <citation type="submission" date="2020-11" db="EMBL/GenBank/DDBJ databases">
        <authorList>
            <person name="Tran Van P."/>
        </authorList>
    </citation>
    <scope>NUCLEOTIDE SEQUENCE</scope>
</reference>
<accession>A0A7R9AMY0</accession>
<dbReference type="PANTHER" id="PTHR11533">
    <property type="entry name" value="PROTEASE M1 ZINC METALLOPROTEASE"/>
    <property type="match status" value="1"/>
</dbReference>
<proteinExistence type="inferred from homology"/>
<comment type="similarity">
    <text evidence="4">Belongs to the peptidase M1 family.</text>
</comment>
<dbReference type="GO" id="GO:0042277">
    <property type="term" value="F:peptide binding"/>
    <property type="evidence" value="ECO:0007669"/>
    <property type="project" value="TreeGrafter"/>
</dbReference>
<evidence type="ECO:0000256" key="20">
    <source>
        <dbReference type="ARBA" id="ARBA00023157"/>
    </source>
</evidence>
<dbReference type="GO" id="GO:0098552">
    <property type="term" value="C:side of membrane"/>
    <property type="evidence" value="ECO:0007669"/>
    <property type="project" value="UniProtKB-KW"/>
</dbReference>
<dbReference type="FunFam" id="1.25.50.20:FF:000001">
    <property type="entry name" value="Aminopeptidase"/>
    <property type="match status" value="2"/>
</dbReference>
<dbReference type="CDD" id="cd09601">
    <property type="entry name" value="M1_APN-Q_like"/>
    <property type="match status" value="3"/>
</dbReference>
<dbReference type="GO" id="GO:0005886">
    <property type="term" value="C:plasma membrane"/>
    <property type="evidence" value="ECO:0007669"/>
    <property type="project" value="UniProtKB-SubCell"/>
</dbReference>
<dbReference type="GO" id="GO:0016285">
    <property type="term" value="F:alanyl aminopeptidase activity"/>
    <property type="evidence" value="ECO:0007669"/>
    <property type="project" value="UniProtKB-EC"/>
</dbReference>
<feature type="domain" description="Peptidase M1 membrane alanine aminopeptidase" evidence="28">
    <location>
        <begin position="269"/>
        <end position="429"/>
    </location>
</feature>
<evidence type="ECO:0000256" key="6">
    <source>
        <dbReference type="ARBA" id="ARBA00015611"/>
    </source>
</evidence>
<feature type="domain" description="ERAP1-like C-terminal" evidence="29">
    <location>
        <begin position="1693"/>
        <end position="2000"/>
    </location>
</feature>
<evidence type="ECO:0000256" key="27">
    <source>
        <dbReference type="SAM" id="SignalP"/>
    </source>
</evidence>
<keyword evidence="14" id="KW-0378">Hydrolase</keyword>
<keyword evidence="12 25" id="KW-0479">Metal-binding</keyword>
<dbReference type="EMBL" id="OC000348">
    <property type="protein sequence ID" value="CAD7256999.1"/>
    <property type="molecule type" value="Genomic_DNA"/>
</dbReference>
<keyword evidence="7" id="KW-0031">Aminopeptidase</keyword>
<name>A0A7R9AMY0_TIMSH</name>
<feature type="binding site" evidence="25">
    <location>
        <position position="2369"/>
    </location>
    <ligand>
        <name>Zn(2+)</name>
        <dbReference type="ChEBI" id="CHEBI:29105"/>
        <note>catalytic</note>
    </ligand>
</feature>
<feature type="domain" description="ERAP1-like C-terminal" evidence="29">
    <location>
        <begin position="786"/>
        <end position="931"/>
    </location>
</feature>
<dbReference type="InterPro" id="IPR024571">
    <property type="entry name" value="ERAP1-like_C_dom"/>
</dbReference>
<evidence type="ECO:0000256" key="15">
    <source>
        <dbReference type="ARBA" id="ARBA00022833"/>
    </source>
</evidence>
<evidence type="ECO:0000256" key="18">
    <source>
        <dbReference type="ARBA" id="ARBA00023049"/>
    </source>
</evidence>
<dbReference type="InterPro" id="IPR042097">
    <property type="entry name" value="Aminopeptidase_N-like_N_sf"/>
</dbReference>
<evidence type="ECO:0000313" key="31">
    <source>
        <dbReference type="EMBL" id="CAD7256999.1"/>
    </source>
</evidence>
<dbReference type="GO" id="GO:0008270">
    <property type="term" value="F:zinc ion binding"/>
    <property type="evidence" value="ECO:0007669"/>
    <property type="project" value="InterPro"/>
</dbReference>
<comment type="cofactor">
    <cofactor evidence="25">
        <name>Zn(2+)</name>
        <dbReference type="ChEBI" id="CHEBI:29105"/>
    </cofactor>
    <text evidence="25">Binds 1 zinc ion per subunit.</text>
</comment>
<evidence type="ECO:0000256" key="9">
    <source>
        <dbReference type="ARBA" id="ARBA00022622"/>
    </source>
</evidence>
<evidence type="ECO:0000256" key="3">
    <source>
        <dbReference type="ARBA" id="ARBA00004609"/>
    </source>
</evidence>
<feature type="binding site" evidence="25">
    <location>
        <position position="2346"/>
    </location>
    <ligand>
        <name>Zn(2+)</name>
        <dbReference type="ChEBI" id="CHEBI:29105"/>
        <note>catalytic</note>
    </ligand>
</feature>
<feature type="domain" description="ERAP1-like C-terminal" evidence="29">
    <location>
        <begin position="546"/>
        <end position="710"/>
    </location>
</feature>
<evidence type="ECO:0000256" key="17">
    <source>
        <dbReference type="ARBA" id="ARBA00022989"/>
    </source>
</evidence>
<dbReference type="GO" id="GO:0070006">
    <property type="term" value="F:metalloaminopeptidase activity"/>
    <property type="evidence" value="ECO:0007669"/>
    <property type="project" value="TreeGrafter"/>
</dbReference>
<evidence type="ECO:0000256" key="21">
    <source>
        <dbReference type="ARBA" id="ARBA00023180"/>
    </source>
</evidence>
<evidence type="ECO:0000256" key="19">
    <source>
        <dbReference type="ARBA" id="ARBA00023136"/>
    </source>
</evidence>
<dbReference type="FunFam" id="2.60.40.1910:FF:000008">
    <property type="entry name" value="Aminopeptidase"/>
    <property type="match status" value="3"/>
</dbReference>
<keyword evidence="17" id="KW-1133">Transmembrane helix</keyword>
<keyword evidence="19" id="KW-0472">Membrane</keyword>
<dbReference type="FunFam" id="1.10.390.10:FF:000019">
    <property type="entry name" value="Aminopeptidase"/>
    <property type="match status" value="1"/>
</dbReference>
<keyword evidence="13 27" id="KW-0732">Signal</keyword>
<evidence type="ECO:0000256" key="5">
    <source>
        <dbReference type="ARBA" id="ARBA00012564"/>
    </source>
</evidence>
<feature type="domain" description="Aminopeptidase N-like N-terminal" evidence="30">
    <location>
        <begin position="2049"/>
        <end position="2242"/>
    </location>
</feature>
<feature type="site" description="Transition state stabilizer" evidence="26">
    <location>
        <position position="2432"/>
    </location>
</feature>
<organism evidence="31">
    <name type="scientific">Timema shepardi</name>
    <name type="common">Walking stick</name>
    <dbReference type="NCBI Taxonomy" id="629360"/>
    <lineage>
        <taxon>Eukaryota</taxon>
        <taxon>Metazoa</taxon>
        <taxon>Ecdysozoa</taxon>
        <taxon>Arthropoda</taxon>
        <taxon>Hexapoda</taxon>
        <taxon>Insecta</taxon>
        <taxon>Pterygota</taxon>
        <taxon>Neoptera</taxon>
        <taxon>Polyneoptera</taxon>
        <taxon>Phasmatodea</taxon>
        <taxon>Timematodea</taxon>
        <taxon>Timematoidea</taxon>
        <taxon>Timematidae</taxon>
        <taxon>Timema</taxon>
    </lineage>
</organism>